<reference evidence="2" key="1">
    <citation type="journal article" date="2022" name="bioRxiv">
        <title>Sequencing and chromosome-scale assembly of the giantPleurodeles waltlgenome.</title>
        <authorList>
            <person name="Brown T."/>
            <person name="Elewa A."/>
            <person name="Iarovenko S."/>
            <person name="Subramanian E."/>
            <person name="Araus A.J."/>
            <person name="Petzold A."/>
            <person name="Susuki M."/>
            <person name="Suzuki K.-i.T."/>
            <person name="Hayashi T."/>
            <person name="Toyoda A."/>
            <person name="Oliveira C."/>
            <person name="Osipova E."/>
            <person name="Leigh N.D."/>
            <person name="Simon A."/>
            <person name="Yun M.H."/>
        </authorList>
    </citation>
    <scope>NUCLEOTIDE SEQUENCE</scope>
    <source>
        <strain evidence="2">20211129_DDA</strain>
        <tissue evidence="2">Liver</tissue>
    </source>
</reference>
<accession>A0AAV7WJA2</accession>
<dbReference type="EMBL" id="JANPWB010000001">
    <property type="protein sequence ID" value="KAJ1213403.1"/>
    <property type="molecule type" value="Genomic_DNA"/>
</dbReference>
<protein>
    <submittedName>
        <fullName evidence="2">Uncharacterized protein</fullName>
    </submittedName>
</protein>
<comment type="caution">
    <text evidence="2">The sequence shown here is derived from an EMBL/GenBank/DDBJ whole genome shotgun (WGS) entry which is preliminary data.</text>
</comment>
<keyword evidence="3" id="KW-1185">Reference proteome</keyword>
<name>A0AAV7WJA2_PLEWA</name>
<feature type="region of interest" description="Disordered" evidence="1">
    <location>
        <begin position="93"/>
        <end position="112"/>
    </location>
</feature>
<organism evidence="2 3">
    <name type="scientific">Pleurodeles waltl</name>
    <name type="common">Iberian ribbed newt</name>
    <dbReference type="NCBI Taxonomy" id="8319"/>
    <lineage>
        <taxon>Eukaryota</taxon>
        <taxon>Metazoa</taxon>
        <taxon>Chordata</taxon>
        <taxon>Craniata</taxon>
        <taxon>Vertebrata</taxon>
        <taxon>Euteleostomi</taxon>
        <taxon>Amphibia</taxon>
        <taxon>Batrachia</taxon>
        <taxon>Caudata</taxon>
        <taxon>Salamandroidea</taxon>
        <taxon>Salamandridae</taxon>
        <taxon>Pleurodelinae</taxon>
        <taxon>Pleurodeles</taxon>
    </lineage>
</organism>
<dbReference type="AlphaFoldDB" id="A0AAV7WJA2"/>
<feature type="compositionally biased region" description="Basic and acidic residues" evidence="1">
    <location>
        <begin position="74"/>
        <end position="84"/>
    </location>
</feature>
<gene>
    <name evidence="2" type="ORF">NDU88_001040</name>
</gene>
<evidence type="ECO:0000313" key="3">
    <source>
        <dbReference type="Proteomes" id="UP001066276"/>
    </source>
</evidence>
<proteinExistence type="predicted"/>
<dbReference type="Proteomes" id="UP001066276">
    <property type="component" value="Chromosome 1_1"/>
</dbReference>
<evidence type="ECO:0000313" key="2">
    <source>
        <dbReference type="EMBL" id="KAJ1213403.1"/>
    </source>
</evidence>
<evidence type="ECO:0000256" key="1">
    <source>
        <dbReference type="SAM" id="MobiDB-lite"/>
    </source>
</evidence>
<sequence length="144" mass="15240">MHYKISGEEVGPPFPGKNTVSIFWALCWGPARDAAGPPAADLEAAEERAGPDCWGWRQTAPRLKPRPRVNPRAAAEEERTARVQRETLLRSPCCGKGTEAASGGPWALGGLRPESQRCSEAGEAGVALDRAGAGPRMNRPGGAL</sequence>
<feature type="region of interest" description="Disordered" evidence="1">
    <location>
        <begin position="35"/>
        <end position="84"/>
    </location>
</feature>